<dbReference type="Proteomes" id="UP000215377">
    <property type="component" value="Unassembled WGS sequence"/>
</dbReference>
<dbReference type="GO" id="GO:0016747">
    <property type="term" value="F:acyltransferase activity, transferring groups other than amino-acyl groups"/>
    <property type="evidence" value="ECO:0007669"/>
    <property type="project" value="InterPro"/>
</dbReference>
<dbReference type="EMBL" id="AQQR01000008">
    <property type="protein sequence ID" value="OWU71683.1"/>
    <property type="molecule type" value="Genomic_DNA"/>
</dbReference>
<evidence type="ECO:0000313" key="2">
    <source>
        <dbReference type="EMBL" id="OWU71683.1"/>
    </source>
</evidence>
<name>A0A225NF77_9RHOB</name>
<keyword evidence="2" id="KW-0808">Transferase</keyword>
<proteinExistence type="predicted"/>
<keyword evidence="3" id="KW-1185">Reference proteome</keyword>
<dbReference type="PANTHER" id="PTHR43792">
    <property type="entry name" value="GNAT FAMILY, PUTATIVE (AFU_ORTHOLOGUE AFUA_3G00765)-RELATED-RELATED"/>
    <property type="match status" value="1"/>
</dbReference>
<dbReference type="PANTHER" id="PTHR43792:SF1">
    <property type="entry name" value="N-ACETYLTRANSFERASE DOMAIN-CONTAINING PROTEIN"/>
    <property type="match status" value="1"/>
</dbReference>
<evidence type="ECO:0000259" key="1">
    <source>
        <dbReference type="PROSITE" id="PS51186"/>
    </source>
</evidence>
<sequence>MSVTLFNTPVIETERLVLRAPQASDVEPGITFLMDDRSRYMGGPQSRFQAWRTMGHVTGHWVMRGYGMFIYCDRETGEPLGATGPYFPEGWVEPEFGWSAWSPETEGKGIVREAAAAARDWAWDNLGWTTAVSYIDQDNARSIALAERLGAVHDPDGAHPDLDGWEGTLVFRHTPGVSA</sequence>
<gene>
    <name evidence="2" type="ORF">ATO3_17935</name>
</gene>
<dbReference type="Pfam" id="PF13302">
    <property type="entry name" value="Acetyltransf_3"/>
    <property type="match status" value="1"/>
</dbReference>
<accession>A0A225NF77</accession>
<dbReference type="OrthoDB" id="6293260at2"/>
<dbReference type="SUPFAM" id="SSF55729">
    <property type="entry name" value="Acyl-CoA N-acyltransferases (Nat)"/>
    <property type="match status" value="1"/>
</dbReference>
<dbReference type="RefSeq" id="WP_088651274.1">
    <property type="nucleotide sequence ID" value="NZ_AQQR01000008.1"/>
</dbReference>
<dbReference type="InterPro" id="IPR000182">
    <property type="entry name" value="GNAT_dom"/>
</dbReference>
<comment type="caution">
    <text evidence="2">The sequence shown here is derived from an EMBL/GenBank/DDBJ whole genome shotgun (WGS) entry which is preliminary data.</text>
</comment>
<dbReference type="Gene3D" id="3.40.630.30">
    <property type="match status" value="1"/>
</dbReference>
<organism evidence="2 3">
    <name type="scientific">Marinibacterium profundimaris</name>
    <dbReference type="NCBI Taxonomy" id="1679460"/>
    <lineage>
        <taxon>Bacteria</taxon>
        <taxon>Pseudomonadati</taxon>
        <taxon>Pseudomonadota</taxon>
        <taxon>Alphaproteobacteria</taxon>
        <taxon>Rhodobacterales</taxon>
        <taxon>Paracoccaceae</taxon>
        <taxon>Marinibacterium</taxon>
    </lineage>
</organism>
<dbReference type="InterPro" id="IPR016181">
    <property type="entry name" value="Acyl_CoA_acyltransferase"/>
</dbReference>
<protein>
    <submittedName>
        <fullName evidence="2">GNAT family acetyltransferase</fullName>
    </submittedName>
</protein>
<dbReference type="PROSITE" id="PS51186">
    <property type="entry name" value="GNAT"/>
    <property type="match status" value="1"/>
</dbReference>
<dbReference type="InterPro" id="IPR051531">
    <property type="entry name" value="N-acetyltransferase"/>
</dbReference>
<dbReference type="AlphaFoldDB" id="A0A225NF77"/>
<reference evidence="2 3" key="1">
    <citation type="submission" date="2013-04" db="EMBL/GenBank/DDBJ databases">
        <title>Oceanicola sp. 22II1-22F33 Genome Sequencing.</title>
        <authorList>
            <person name="Lai Q."/>
            <person name="Li G."/>
            <person name="Shao Z."/>
        </authorList>
    </citation>
    <scope>NUCLEOTIDE SEQUENCE [LARGE SCALE GENOMIC DNA]</scope>
    <source>
        <strain evidence="2 3">22II1-22F33</strain>
    </source>
</reference>
<evidence type="ECO:0000313" key="3">
    <source>
        <dbReference type="Proteomes" id="UP000215377"/>
    </source>
</evidence>
<feature type="domain" description="N-acetyltransferase" evidence="1">
    <location>
        <begin position="16"/>
        <end position="176"/>
    </location>
</feature>